<feature type="transmembrane region" description="Helical" evidence="6">
    <location>
        <begin position="96"/>
        <end position="115"/>
    </location>
</feature>
<sequence>MRTWKDRMRHSTRGLGFVALVLIVAAIFGVLEPRFLSYVSLNGIARHMAANGLAALGLTFVVIVRKFDLSIAGVAAFCAMSMGALIAAGWPLWSVILAGLALGAVIGGISGIAISRFGLPDIVTTIAVGSIGTGLAFIYTGGRSIFQNFFTSGITDLNDAKLMGLGVSMWLLVAIYALAWFVLSRTRTGLAFYATGENPMAAHFSGIATRRFVALAYVLCAMCTVLAVLLILAESGTAETNKGANLMMPAYAGVFLGAAIMGGTSVIASFGGILLITMLLDGFALMGLPYYYSDGVVSLILLIGVLAFSDGARGTLQALRFLFWPQKSTKPTAKGSDA</sequence>
<comment type="subcellular location">
    <subcellularLocation>
        <location evidence="1">Cell membrane</location>
        <topology evidence="1">Multi-pass membrane protein</topology>
    </subcellularLocation>
</comment>
<feature type="transmembrane region" description="Helical" evidence="6">
    <location>
        <begin position="162"/>
        <end position="183"/>
    </location>
</feature>
<feature type="transmembrane region" description="Helical" evidence="6">
    <location>
        <begin position="122"/>
        <end position="142"/>
    </location>
</feature>
<reference evidence="7 8" key="1">
    <citation type="submission" date="2016-10" db="EMBL/GenBank/DDBJ databases">
        <authorList>
            <person name="de Groot N.N."/>
        </authorList>
    </citation>
    <scope>NUCLEOTIDE SEQUENCE [LARGE SCALE GENOMIC DNA]</scope>
    <source>
        <strain evidence="7 8">DSM 27375</strain>
    </source>
</reference>
<evidence type="ECO:0000313" key="8">
    <source>
        <dbReference type="Proteomes" id="UP000182284"/>
    </source>
</evidence>
<dbReference type="CDD" id="cd06579">
    <property type="entry name" value="TM_PBP1_transp_AraH_like"/>
    <property type="match status" value="1"/>
</dbReference>
<feature type="transmembrane region" description="Helical" evidence="6">
    <location>
        <begin position="253"/>
        <end position="279"/>
    </location>
</feature>
<dbReference type="Proteomes" id="UP000182284">
    <property type="component" value="Unassembled WGS sequence"/>
</dbReference>
<gene>
    <name evidence="7" type="ORF">SAMN04488117_109101</name>
</gene>
<feature type="transmembrane region" description="Helical" evidence="6">
    <location>
        <begin position="43"/>
        <end position="64"/>
    </location>
</feature>
<dbReference type="EMBL" id="FNBL01000009">
    <property type="protein sequence ID" value="SDF96646.1"/>
    <property type="molecule type" value="Genomic_DNA"/>
</dbReference>
<dbReference type="InterPro" id="IPR001851">
    <property type="entry name" value="ABC_transp_permease"/>
</dbReference>
<evidence type="ECO:0000256" key="5">
    <source>
        <dbReference type="ARBA" id="ARBA00023136"/>
    </source>
</evidence>
<protein>
    <submittedName>
        <fullName evidence="7">Ribose transport system permease protein</fullName>
    </submittedName>
</protein>
<feature type="transmembrane region" description="Helical" evidence="6">
    <location>
        <begin position="12"/>
        <end position="31"/>
    </location>
</feature>
<proteinExistence type="predicted"/>
<dbReference type="PANTHER" id="PTHR32196">
    <property type="entry name" value="ABC TRANSPORTER PERMEASE PROTEIN YPHD-RELATED-RELATED"/>
    <property type="match status" value="1"/>
</dbReference>
<feature type="transmembrane region" description="Helical" evidence="6">
    <location>
        <begin position="212"/>
        <end position="233"/>
    </location>
</feature>
<dbReference type="AlphaFoldDB" id="A0A1G7QDQ3"/>
<evidence type="ECO:0000256" key="2">
    <source>
        <dbReference type="ARBA" id="ARBA00022475"/>
    </source>
</evidence>
<dbReference type="GO" id="GO:0022857">
    <property type="term" value="F:transmembrane transporter activity"/>
    <property type="evidence" value="ECO:0007669"/>
    <property type="project" value="InterPro"/>
</dbReference>
<name>A0A1G7QDQ3_9RHOB</name>
<dbReference type="RefSeq" id="WP_074646131.1">
    <property type="nucleotide sequence ID" value="NZ_FNBL01000009.1"/>
</dbReference>
<keyword evidence="4 6" id="KW-1133">Transmembrane helix</keyword>
<organism evidence="7 8">
    <name type="scientific">Celeribacter baekdonensis</name>
    <dbReference type="NCBI Taxonomy" id="875171"/>
    <lineage>
        <taxon>Bacteria</taxon>
        <taxon>Pseudomonadati</taxon>
        <taxon>Pseudomonadota</taxon>
        <taxon>Alphaproteobacteria</taxon>
        <taxon>Rhodobacterales</taxon>
        <taxon>Roseobacteraceae</taxon>
        <taxon>Celeribacter</taxon>
    </lineage>
</organism>
<evidence type="ECO:0000256" key="1">
    <source>
        <dbReference type="ARBA" id="ARBA00004651"/>
    </source>
</evidence>
<evidence type="ECO:0000256" key="3">
    <source>
        <dbReference type="ARBA" id="ARBA00022692"/>
    </source>
</evidence>
<evidence type="ECO:0000256" key="6">
    <source>
        <dbReference type="SAM" id="Phobius"/>
    </source>
</evidence>
<feature type="transmembrane region" description="Helical" evidence="6">
    <location>
        <begin position="71"/>
        <end position="90"/>
    </location>
</feature>
<keyword evidence="2" id="KW-1003">Cell membrane</keyword>
<dbReference type="GO" id="GO:0005886">
    <property type="term" value="C:plasma membrane"/>
    <property type="evidence" value="ECO:0007669"/>
    <property type="project" value="UniProtKB-SubCell"/>
</dbReference>
<dbReference type="PANTHER" id="PTHR32196:SF72">
    <property type="entry name" value="RIBOSE IMPORT PERMEASE PROTEIN RBSC"/>
    <property type="match status" value="1"/>
</dbReference>
<evidence type="ECO:0000313" key="7">
    <source>
        <dbReference type="EMBL" id="SDF96646.1"/>
    </source>
</evidence>
<dbReference type="Pfam" id="PF02653">
    <property type="entry name" value="BPD_transp_2"/>
    <property type="match status" value="1"/>
</dbReference>
<accession>A0A1G7QDQ3</accession>
<feature type="transmembrane region" description="Helical" evidence="6">
    <location>
        <begin position="291"/>
        <end position="309"/>
    </location>
</feature>
<evidence type="ECO:0000256" key="4">
    <source>
        <dbReference type="ARBA" id="ARBA00022989"/>
    </source>
</evidence>
<dbReference type="OrthoDB" id="9784538at2"/>
<keyword evidence="5 6" id="KW-0472">Membrane</keyword>
<keyword evidence="3 6" id="KW-0812">Transmembrane</keyword>